<proteinExistence type="predicted"/>
<name>A0ABU6A2Y3_9PSEU</name>
<dbReference type="SUPFAM" id="SSF54593">
    <property type="entry name" value="Glyoxalase/Bleomycin resistance protein/Dihydroxybiphenyl dioxygenase"/>
    <property type="match status" value="1"/>
</dbReference>
<gene>
    <name evidence="1" type="ORF">R4I43_00595</name>
</gene>
<dbReference type="RefSeq" id="WP_324263482.1">
    <property type="nucleotide sequence ID" value="NZ_JAWLNX010000001.1"/>
</dbReference>
<dbReference type="InterPro" id="IPR029068">
    <property type="entry name" value="Glyas_Bleomycin-R_OHBP_Dase"/>
</dbReference>
<reference evidence="1 2" key="1">
    <citation type="submission" date="2023-10" db="EMBL/GenBank/DDBJ databases">
        <title>Saccharopolyspora sp. nov., isolated from mangrove soil.</title>
        <authorList>
            <person name="Lu Y."/>
            <person name="Liu W."/>
        </authorList>
    </citation>
    <scope>NUCLEOTIDE SEQUENCE [LARGE SCALE GENOMIC DNA]</scope>
    <source>
        <strain evidence="1 2">S2-29</strain>
    </source>
</reference>
<evidence type="ECO:0000313" key="2">
    <source>
        <dbReference type="Proteomes" id="UP001327093"/>
    </source>
</evidence>
<organism evidence="1 2">
    <name type="scientific">Saccharopolyspora mangrovi</name>
    <dbReference type="NCBI Taxonomy" id="3082379"/>
    <lineage>
        <taxon>Bacteria</taxon>
        <taxon>Bacillati</taxon>
        <taxon>Actinomycetota</taxon>
        <taxon>Actinomycetes</taxon>
        <taxon>Pseudonocardiales</taxon>
        <taxon>Pseudonocardiaceae</taxon>
        <taxon>Saccharopolyspora</taxon>
    </lineage>
</organism>
<comment type="caution">
    <text evidence="1">The sequence shown here is derived from an EMBL/GenBank/DDBJ whole genome shotgun (WGS) entry which is preliminary data.</text>
</comment>
<protein>
    <submittedName>
        <fullName evidence="1">VOC family protein</fullName>
    </submittedName>
</protein>
<sequence>MSIARVLAQMTVSDLDTAEPWYAKLFGRAPDARPMPGLLEWHLADTFGVQVWAEPDRAGRCTMILDETDLDERMTHLDESDIAHGGPQNATSSRILMVLDPDGNRSVFTGAFT</sequence>
<dbReference type="Gene3D" id="3.10.180.10">
    <property type="entry name" value="2,3-Dihydroxybiphenyl 1,2-Dioxygenase, domain 1"/>
    <property type="match status" value="1"/>
</dbReference>
<keyword evidence="2" id="KW-1185">Reference proteome</keyword>
<dbReference type="Proteomes" id="UP001327093">
    <property type="component" value="Unassembled WGS sequence"/>
</dbReference>
<dbReference type="EMBL" id="JAWLNX010000001">
    <property type="protein sequence ID" value="MEB3365892.1"/>
    <property type="molecule type" value="Genomic_DNA"/>
</dbReference>
<evidence type="ECO:0000313" key="1">
    <source>
        <dbReference type="EMBL" id="MEB3365892.1"/>
    </source>
</evidence>
<accession>A0ABU6A2Y3</accession>